<dbReference type="SUPFAM" id="SSF56672">
    <property type="entry name" value="DNA/RNA polymerases"/>
    <property type="match status" value="1"/>
</dbReference>
<gene>
    <name evidence="2" type="ORF">AAEJ74_16005</name>
</gene>
<proteinExistence type="predicted"/>
<dbReference type="Pfam" id="PF13655">
    <property type="entry name" value="RVT_N"/>
    <property type="match status" value="1"/>
</dbReference>
<comment type="caution">
    <text evidence="2">The sequence shown here is derived from an EMBL/GenBank/DDBJ whole genome shotgun (WGS) entry which is preliminary data.</text>
</comment>
<feature type="domain" description="Reverse transcriptase" evidence="1">
    <location>
        <begin position="1"/>
        <end position="327"/>
    </location>
</feature>
<dbReference type="Pfam" id="PF08388">
    <property type="entry name" value="GIIM"/>
    <property type="match status" value="1"/>
</dbReference>
<dbReference type="CDD" id="cd01651">
    <property type="entry name" value="RT_G2_intron"/>
    <property type="match status" value="1"/>
</dbReference>
<dbReference type="InterPro" id="IPR051083">
    <property type="entry name" value="GrpII_Intron_Splice-Mob/Def"/>
</dbReference>
<evidence type="ECO:0000259" key="1">
    <source>
        <dbReference type="PROSITE" id="PS50878"/>
    </source>
</evidence>
<dbReference type="InterPro" id="IPR013597">
    <property type="entry name" value="Mat_intron_G2"/>
</dbReference>
<name>A0ABU9EMH9_LIMFS</name>
<dbReference type="PANTHER" id="PTHR34047:SF10">
    <property type="entry name" value="GROUP II INTRON-ASSOCIATED OPEN READING FRAME"/>
    <property type="match status" value="1"/>
</dbReference>
<dbReference type="Pfam" id="PF00078">
    <property type="entry name" value="RVT_1"/>
    <property type="match status" value="1"/>
</dbReference>
<evidence type="ECO:0000313" key="2">
    <source>
        <dbReference type="EMBL" id="MEK9513127.1"/>
    </source>
</evidence>
<dbReference type="EMBL" id="JBBWYZ010000013">
    <property type="protein sequence ID" value="MEK9513127.1"/>
    <property type="molecule type" value="Genomic_DNA"/>
</dbReference>
<dbReference type="InterPro" id="IPR043502">
    <property type="entry name" value="DNA/RNA_pol_sf"/>
</dbReference>
<keyword evidence="2" id="KW-0808">Transferase</keyword>
<keyword evidence="2" id="KW-0695">RNA-directed DNA polymerase</keyword>
<dbReference type="InterPro" id="IPR000477">
    <property type="entry name" value="RT_dom"/>
</dbReference>
<sequence length="502" mass="57214">MNTVKPMYGWETINWKKVEYHVFKLQKRIYRASERGDVKAVRRLQRLLTNAMDAKILAVRELIQDNGTEKTAGVDGVNRLRNQEKLDLANCLKLGKKTQTRRQVSIPEPGKEEKPAFGILMMMEKAKQGLVKLALEPEWEAKFDRNSYGFRPGRSAQDAIAAIFNGIKEDHKYVLDAHIEKCCEGIYHQKLLAKLNTYPRLRRPIKAWLKSGVMDGKELFPTETDTPQGGLMPLLANIALDGLESLLEDTFKGGVANCHNGKATVVRYADDLVVLDEELAVILTAQETIEAWLGEMGLKLKDSNTRITHTFTEHNGNLGWDFLGYNIRQYPTSKKRSLATGNTEQKIGCQTIIKPSKEAIKRHLQKIDEIIGSHKNSSQEQLINALNPIIRGWSSYYSTVSSKETFGKIDSILFHKLRGWAFFRRNRNQNNTDVISSYWGVNQGIGWKFITPDHKYCLEKHSQTMLKQHVKVKGEKSPFDGDYVYWSERLLNYPGATNAIEV</sequence>
<organism evidence="2 3">
    <name type="scientific">Limnospira fusiformis PMC 851.14</name>
    <dbReference type="NCBI Taxonomy" id="2219512"/>
    <lineage>
        <taxon>Bacteria</taxon>
        <taxon>Bacillati</taxon>
        <taxon>Cyanobacteriota</taxon>
        <taxon>Cyanophyceae</taxon>
        <taxon>Oscillatoriophycideae</taxon>
        <taxon>Oscillatoriales</taxon>
        <taxon>Sirenicapillariaceae</taxon>
        <taxon>Limnospira</taxon>
    </lineage>
</organism>
<dbReference type="InterPro" id="IPR025960">
    <property type="entry name" value="RVT_N"/>
</dbReference>
<dbReference type="PANTHER" id="PTHR34047">
    <property type="entry name" value="NUCLEAR INTRON MATURASE 1, MITOCHONDRIAL-RELATED"/>
    <property type="match status" value="1"/>
</dbReference>
<dbReference type="PROSITE" id="PS50878">
    <property type="entry name" value="RT_POL"/>
    <property type="match status" value="1"/>
</dbReference>
<keyword evidence="2" id="KW-0548">Nucleotidyltransferase</keyword>
<dbReference type="RefSeq" id="WP_315664221.1">
    <property type="nucleotide sequence ID" value="NZ_JBBWYZ010000013.1"/>
</dbReference>
<dbReference type="GO" id="GO:0003964">
    <property type="term" value="F:RNA-directed DNA polymerase activity"/>
    <property type="evidence" value="ECO:0007669"/>
    <property type="project" value="UniProtKB-KW"/>
</dbReference>
<reference evidence="2 3" key="1">
    <citation type="journal article" date="2024" name="Front. Microbiol.">
        <title>Transcriptomic insights into the dominance of two phototrophs throughout the water column of a tropical hypersaline-alkaline crater lake (Dziani Dzaha, Mayotte).</title>
        <authorList>
            <person name="Duperron S."/>
            <person name="Halary S."/>
            <person name="Bouly J.-P."/>
            <person name="Roussel T."/>
            <person name="Hugoni M."/>
            <person name="Bruto M."/>
            <person name="Oger P."/>
            <person name="Duval C."/>
            <person name="Woo A."/>
            <person name="Jezequiel D."/>
            <person name="Ader M."/>
            <person name="Leboulanger C."/>
            <person name="Agogue H."/>
            <person name="Grossi V."/>
            <person name="Trousselier M."/>
            <person name="Bernard C."/>
        </authorList>
    </citation>
    <scope>NUCLEOTIDE SEQUENCE [LARGE SCALE GENOMIC DNA]</scope>
    <source>
        <strain evidence="2 3">PMC 851.14</strain>
    </source>
</reference>
<protein>
    <submittedName>
        <fullName evidence="2">Reverse transcriptase N-terminal domain-containing protein</fullName>
    </submittedName>
</protein>
<accession>A0ABU9EMH9</accession>
<evidence type="ECO:0000313" key="3">
    <source>
        <dbReference type="Proteomes" id="UP001387447"/>
    </source>
</evidence>
<dbReference type="Proteomes" id="UP001387447">
    <property type="component" value="Unassembled WGS sequence"/>
</dbReference>
<keyword evidence="3" id="KW-1185">Reference proteome</keyword>